<feature type="transmembrane region" description="Helical" evidence="1">
    <location>
        <begin position="157"/>
        <end position="176"/>
    </location>
</feature>
<dbReference type="GO" id="GO:0006874">
    <property type="term" value="P:intracellular calcium ion homeostasis"/>
    <property type="evidence" value="ECO:0007669"/>
    <property type="project" value="InterPro"/>
</dbReference>
<name>A0A1G4IQI7_9SACH</name>
<dbReference type="EMBL" id="LT598449">
    <property type="protein sequence ID" value="SCU78986.1"/>
    <property type="molecule type" value="Genomic_DNA"/>
</dbReference>
<feature type="transmembrane region" description="Helical" evidence="1">
    <location>
        <begin position="129"/>
        <end position="150"/>
    </location>
</feature>
<protein>
    <submittedName>
        <fullName evidence="2">LANO_0A04720g1_1</fullName>
    </submittedName>
</protein>
<feature type="transmembrane region" description="Helical" evidence="1">
    <location>
        <begin position="349"/>
        <end position="367"/>
    </location>
</feature>
<evidence type="ECO:0000313" key="2">
    <source>
        <dbReference type="EMBL" id="SCU78986.1"/>
    </source>
</evidence>
<organism evidence="2 3">
    <name type="scientific">Lachancea nothofagi CBS 11611</name>
    <dbReference type="NCBI Taxonomy" id="1266666"/>
    <lineage>
        <taxon>Eukaryota</taxon>
        <taxon>Fungi</taxon>
        <taxon>Dikarya</taxon>
        <taxon>Ascomycota</taxon>
        <taxon>Saccharomycotina</taxon>
        <taxon>Saccharomycetes</taxon>
        <taxon>Saccharomycetales</taxon>
        <taxon>Saccharomycetaceae</taxon>
        <taxon>Lachancea</taxon>
    </lineage>
</organism>
<dbReference type="GO" id="GO:0030234">
    <property type="term" value="F:enzyme regulator activity"/>
    <property type="evidence" value="ECO:0007669"/>
    <property type="project" value="InterPro"/>
</dbReference>
<sequence length="373" mass="41116">MRAGLWIVAVVGYVIQTKTISHIYTDSTNKHLDALYLVFSHFLAWTLVGPLTQLFCRLKYGTTGRHGLWHRAFWAAPPRTPDLERSISGSCCSKWQLKRFLRIVVLASLLGISLYTFFVALGLSPALDVAIIHNLSMFEIVSLLLVVAGVASRRCLLRNFALMLVILLGILVVSYTKDTCDMLSGKVSINPKTGELDDPFLFDRLKGALICGLGSLTVGPASVMWHNWTATAPIESEDLTAPNLNARETSYILNYEISSVGAVALLIFGPLILLSSKESSINQVAIFKSAWILISIFAGHIPMILALVHLSERVSPQFTTTCFVGSIVFVALAEWIAESGQTIITRWEVIGYLTLSIAGLILAYQYWSSSFKK</sequence>
<keyword evidence="1" id="KW-0812">Transmembrane</keyword>
<dbReference type="Proteomes" id="UP000189911">
    <property type="component" value="Chromosome A"/>
</dbReference>
<keyword evidence="1" id="KW-0472">Membrane</keyword>
<keyword evidence="3" id="KW-1185">Reference proteome</keyword>
<feature type="transmembrane region" description="Helical" evidence="1">
    <location>
        <begin position="35"/>
        <end position="56"/>
    </location>
</feature>
<evidence type="ECO:0000313" key="3">
    <source>
        <dbReference type="Proteomes" id="UP000189911"/>
    </source>
</evidence>
<gene>
    <name evidence="2" type="ORF">LANO_0A04720G</name>
</gene>
<feature type="transmembrane region" description="Helical" evidence="1">
    <location>
        <begin position="316"/>
        <end position="337"/>
    </location>
</feature>
<feature type="transmembrane region" description="Helical" evidence="1">
    <location>
        <begin position="252"/>
        <end position="274"/>
    </location>
</feature>
<proteinExistence type="predicted"/>
<evidence type="ECO:0000256" key="1">
    <source>
        <dbReference type="SAM" id="Phobius"/>
    </source>
</evidence>
<dbReference type="InterPro" id="IPR031581">
    <property type="entry name" value="Csg2"/>
</dbReference>
<dbReference type="AlphaFoldDB" id="A0A1G4IQI7"/>
<feature type="transmembrane region" description="Helical" evidence="1">
    <location>
        <begin position="286"/>
        <end position="310"/>
    </location>
</feature>
<dbReference type="GO" id="GO:0005789">
    <property type="term" value="C:endoplasmic reticulum membrane"/>
    <property type="evidence" value="ECO:0007669"/>
    <property type="project" value="InterPro"/>
</dbReference>
<keyword evidence="1" id="KW-1133">Transmembrane helix</keyword>
<dbReference type="OrthoDB" id="4069151at2759"/>
<dbReference type="Pfam" id="PF16965">
    <property type="entry name" value="CSG2"/>
    <property type="match status" value="1"/>
</dbReference>
<reference evidence="3" key="1">
    <citation type="submission" date="2016-03" db="EMBL/GenBank/DDBJ databases">
        <authorList>
            <person name="Devillers Hugo."/>
        </authorList>
    </citation>
    <scope>NUCLEOTIDE SEQUENCE [LARGE SCALE GENOMIC DNA]</scope>
</reference>
<feature type="transmembrane region" description="Helical" evidence="1">
    <location>
        <begin position="103"/>
        <end position="123"/>
    </location>
</feature>
<accession>A0A1G4IQI7</accession>